<feature type="disulfide bond" evidence="5">
    <location>
        <begin position="175"/>
        <end position="184"/>
    </location>
</feature>
<dbReference type="Gene3D" id="2.60.120.260">
    <property type="entry name" value="Galactose-binding domain-like"/>
    <property type="match status" value="1"/>
</dbReference>
<evidence type="ECO:0000256" key="3">
    <source>
        <dbReference type="ARBA" id="ARBA00023157"/>
    </source>
</evidence>
<dbReference type="OrthoDB" id="442731at2759"/>
<dbReference type="Gene3D" id="2.10.25.10">
    <property type="entry name" value="Laminin"/>
    <property type="match status" value="2"/>
</dbReference>
<dbReference type="Pfam" id="PF25024">
    <property type="entry name" value="EGF_TEN"/>
    <property type="match status" value="1"/>
</dbReference>
<evidence type="ECO:0000256" key="5">
    <source>
        <dbReference type="PROSITE-ProRule" id="PRU00076"/>
    </source>
</evidence>
<sequence length="225" mass="25104">GTTFQQIALGQKKLSKQIPPYSYWNIQFYQSEPAYVKFDYNIPRGASIGVYARRNALPTHTQYHFKEVLSGFNARPTRSSTHQPSVSREVTRYMEPGHWFVSLYNDDGDEQEVTFYASVAADMTQNCPNGCSGNGQCLLGHCQCNPGFGGDDCSESVCPVLCSQHGEYINGECQCNPGWKGKECSLRHDECEVPDCNGHGHCLSGKCQCVRGYKGKFCEEGFHIL</sequence>
<name>A0A9Q0NHQ5_9DIPT</name>
<keyword evidence="4" id="KW-0325">Glycoprotein</keyword>
<dbReference type="PANTHER" id="PTHR11219">
    <property type="entry name" value="TENEURIN AND N-ACETYLGLUCOSAMINE-1-PHOSPHODIESTER ALPHA-N-ACETYLGLUCOSAMINIDASE"/>
    <property type="match status" value="1"/>
</dbReference>
<keyword evidence="3 5" id="KW-1015">Disulfide bond</keyword>
<dbReference type="SMART" id="SM00181">
    <property type="entry name" value="EGF"/>
    <property type="match status" value="3"/>
</dbReference>
<gene>
    <name evidence="7" type="primary">Ten-m_1</name>
    <name evidence="7" type="ORF">Bhyg_05274</name>
</gene>
<evidence type="ECO:0000256" key="2">
    <source>
        <dbReference type="ARBA" id="ARBA00022737"/>
    </source>
</evidence>
<protein>
    <submittedName>
        <fullName evidence="7">Teneurin-m</fullName>
    </submittedName>
</protein>
<feature type="non-terminal residue" evidence="7">
    <location>
        <position position="225"/>
    </location>
</feature>
<proteinExistence type="predicted"/>
<feature type="domain" description="EGF-like" evidence="6">
    <location>
        <begin position="149"/>
        <end position="185"/>
    </location>
</feature>
<dbReference type="Proteomes" id="UP001151699">
    <property type="component" value="Chromosome A"/>
</dbReference>
<feature type="disulfide bond" evidence="5">
    <location>
        <begin position="209"/>
        <end position="218"/>
    </location>
</feature>
<dbReference type="Pfam" id="PF23093">
    <property type="entry name" value="GBD_Tenm3"/>
    <property type="match status" value="1"/>
</dbReference>
<dbReference type="FunFam" id="2.10.25.10:FF:000013">
    <property type="entry name" value="Teneurin transmembrane protein 4"/>
    <property type="match status" value="1"/>
</dbReference>
<comment type="caution">
    <text evidence="7">The sequence shown here is derived from an EMBL/GenBank/DDBJ whole genome shotgun (WGS) entry which is preliminary data.</text>
</comment>
<dbReference type="GO" id="GO:0008045">
    <property type="term" value="P:motor neuron axon guidance"/>
    <property type="evidence" value="ECO:0007669"/>
    <property type="project" value="TreeGrafter"/>
</dbReference>
<dbReference type="PANTHER" id="PTHR11219:SF72">
    <property type="entry name" value="TENEURIN-M"/>
    <property type="match status" value="1"/>
</dbReference>
<dbReference type="InterPro" id="IPR051216">
    <property type="entry name" value="Teneurin"/>
</dbReference>
<keyword evidence="8" id="KW-1185">Reference proteome</keyword>
<dbReference type="PROSITE" id="PS01186">
    <property type="entry name" value="EGF_2"/>
    <property type="match status" value="2"/>
</dbReference>
<dbReference type="InterPro" id="IPR000742">
    <property type="entry name" value="EGF"/>
</dbReference>
<dbReference type="FunFam" id="2.10.25.10:FF:000560">
    <property type="entry name" value="Teneurin-m-like Protein"/>
    <property type="match status" value="1"/>
</dbReference>
<dbReference type="FunFam" id="2.10.25.10:FF:000001">
    <property type="entry name" value="Tenascin C"/>
    <property type="match status" value="1"/>
</dbReference>
<organism evidence="7 8">
    <name type="scientific">Pseudolycoriella hygida</name>
    <dbReference type="NCBI Taxonomy" id="35572"/>
    <lineage>
        <taxon>Eukaryota</taxon>
        <taxon>Metazoa</taxon>
        <taxon>Ecdysozoa</taxon>
        <taxon>Arthropoda</taxon>
        <taxon>Hexapoda</taxon>
        <taxon>Insecta</taxon>
        <taxon>Pterygota</taxon>
        <taxon>Neoptera</taxon>
        <taxon>Endopterygota</taxon>
        <taxon>Diptera</taxon>
        <taxon>Nematocera</taxon>
        <taxon>Sciaroidea</taxon>
        <taxon>Sciaridae</taxon>
        <taxon>Pseudolycoriella</taxon>
    </lineage>
</organism>
<dbReference type="InterPro" id="IPR057629">
    <property type="entry name" value="Teneurin1-4_GBD"/>
</dbReference>
<evidence type="ECO:0000313" key="8">
    <source>
        <dbReference type="Proteomes" id="UP001151699"/>
    </source>
</evidence>
<evidence type="ECO:0000259" key="6">
    <source>
        <dbReference type="PROSITE" id="PS50026"/>
    </source>
</evidence>
<dbReference type="EMBL" id="WJQU01000001">
    <property type="protein sequence ID" value="KAJ6650031.1"/>
    <property type="molecule type" value="Genomic_DNA"/>
</dbReference>
<feature type="domain" description="EGF-like" evidence="6">
    <location>
        <begin position="187"/>
        <end position="219"/>
    </location>
</feature>
<reference evidence="7" key="1">
    <citation type="submission" date="2022-07" db="EMBL/GenBank/DDBJ databases">
        <authorList>
            <person name="Trinca V."/>
            <person name="Uliana J.V.C."/>
            <person name="Torres T.T."/>
            <person name="Ward R.J."/>
            <person name="Monesi N."/>
        </authorList>
    </citation>
    <scope>NUCLEOTIDE SEQUENCE</scope>
    <source>
        <strain evidence="7">HSMRA1968</strain>
        <tissue evidence="7">Whole embryos</tissue>
    </source>
</reference>
<keyword evidence="1 5" id="KW-0245">EGF-like domain</keyword>
<evidence type="ECO:0000256" key="4">
    <source>
        <dbReference type="ARBA" id="ARBA00023180"/>
    </source>
</evidence>
<dbReference type="PROSITE" id="PS00022">
    <property type="entry name" value="EGF_1"/>
    <property type="match status" value="2"/>
</dbReference>
<dbReference type="FunFam" id="2.60.120.260:FF:000189">
    <property type="entry name" value="Teneurin-m-like Protein"/>
    <property type="match status" value="1"/>
</dbReference>
<dbReference type="AlphaFoldDB" id="A0A9Q0NHQ5"/>
<keyword evidence="2" id="KW-0677">Repeat</keyword>
<dbReference type="SUPFAM" id="SSF57196">
    <property type="entry name" value="EGF/Laminin"/>
    <property type="match status" value="1"/>
</dbReference>
<evidence type="ECO:0000313" key="7">
    <source>
        <dbReference type="EMBL" id="KAJ6650031.1"/>
    </source>
</evidence>
<accession>A0A9Q0NHQ5</accession>
<feature type="non-terminal residue" evidence="7">
    <location>
        <position position="1"/>
    </location>
</feature>
<comment type="caution">
    <text evidence="5">Lacks conserved residue(s) required for the propagation of feature annotation.</text>
</comment>
<evidence type="ECO:0000256" key="1">
    <source>
        <dbReference type="ARBA" id="ARBA00022536"/>
    </source>
</evidence>
<dbReference type="PROSITE" id="PS50026">
    <property type="entry name" value="EGF_3"/>
    <property type="match status" value="2"/>
</dbReference>